<evidence type="ECO:0000313" key="1">
    <source>
        <dbReference type="EMBL" id="KAJ3537817.1"/>
    </source>
</evidence>
<proteinExistence type="predicted"/>
<sequence>MGVLAVHSRPSGPGVYSSSGLAVAVVITDSQQMEWPGQKEGKIVAKGQVETKHPIKSEYVPKSIGDSSRLHAYFSVHFIETSSPPVDELAPLTCLCPCKDGPVSDFNPRPPSDPWRKHATYGQLIIFLASLLAFQQCTGFDSSTSGQKRQYSGADNNGPSKRFRLDNNTDPDNDGASGGENNNNANGGGGSNGNESACNPDGKDSNAKRFACLFYKVDPERYQRCESLKLESWDRVLQHIKRRHVLGPVHCPTCRIHLPGEEEHADQLRNEHIRAGGCEPTSIENSGYLLAGEYDKLKNLGTSGRHDLKWLEAWKRLFPLLPAPLSPFFESQVDMMKG</sequence>
<keyword evidence="2" id="KW-1185">Reference proteome</keyword>
<dbReference type="Proteomes" id="UP001148629">
    <property type="component" value="Unassembled WGS sequence"/>
</dbReference>
<comment type="caution">
    <text evidence="1">The sequence shown here is derived from an EMBL/GenBank/DDBJ whole genome shotgun (WGS) entry which is preliminary data.</text>
</comment>
<dbReference type="EMBL" id="JANRMS010000558">
    <property type="protein sequence ID" value="KAJ3537817.1"/>
    <property type="molecule type" value="Genomic_DNA"/>
</dbReference>
<organism evidence="1 2">
    <name type="scientific">Fusarium decemcellulare</name>
    <dbReference type="NCBI Taxonomy" id="57161"/>
    <lineage>
        <taxon>Eukaryota</taxon>
        <taxon>Fungi</taxon>
        <taxon>Dikarya</taxon>
        <taxon>Ascomycota</taxon>
        <taxon>Pezizomycotina</taxon>
        <taxon>Sordariomycetes</taxon>
        <taxon>Hypocreomycetidae</taxon>
        <taxon>Hypocreales</taxon>
        <taxon>Nectriaceae</taxon>
        <taxon>Fusarium</taxon>
        <taxon>Fusarium decemcellulare species complex</taxon>
    </lineage>
</organism>
<accession>A0ACC1SE27</accession>
<protein>
    <submittedName>
        <fullName evidence="1">Uncharacterized protein</fullName>
    </submittedName>
</protein>
<name>A0ACC1SE27_9HYPO</name>
<evidence type="ECO:0000313" key="2">
    <source>
        <dbReference type="Proteomes" id="UP001148629"/>
    </source>
</evidence>
<reference evidence="1" key="1">
    <citation type="submission" date="2022-08" db="EMBL/GenBank/DDBJ databases">
        <title>Genome Sequence of Fusarium decemcellulare.</title>
        <authorList>
            <person name="Buettner E."/>
        </authorList>
    </citation>
    <scope>NUCLEOTIDE SEQUENCE</scope>
    <source>
        <strain evidence="1">Babe19</strain>
    </source>
</reference>
<gene>
    <name evidence="1" type="ORF">NM208_g6160</name>
</gene>